<dbReference type="EMBL" id="CAJNOR010002577">
    <property type="protein sequence ID" value="CAF1313742.1"/>
    <property type="molecule type" value="Genomic_DNA"/>
</dbReference>
<keyword evidence="4 5" id="KW-0472">Membrane</keyword>
<dbReference type="InterPro" id="IPR007829">
    <property type="entry name" value="TM2"/>
</dbReference>
<gene>
    <name evidence="8" type="ORF">EDS130_LOCUS23853</name>
    <name evidence="9" type="ORF">XAT740_LOCUS29526</name>
</gene>
<dbReference type="EMBL" id="CAJNOJ010000132">
    <property type="protein sequence ID" value="CAF1173986.1"/>
    <property type="molecule type" value="Genomic_DNA"/>
</dbReference>
<dbReference type="Proteomes" id="UP000663828">
    <property type="component" value="Unassembled WGS sequence"/>
</dbReference>
<organism evidence="8 11">
    <name type="scientific">Adineta ricciae</name>
    <name type="common">Rotifer</name>
    <dbReference type="NCBI Taxonomy" id="249248"/>
    <lineage>
        <taxon>Eukaryota</taxon>
        <taxon>Metazoa</taxon>
        <taxon>Spiralia</taxon>
        <taxon>Gnathifera</taxon>
        <taxon>Rotifera</taxon>
        <taxon>Eurotatoria</taxon>
        <taxon>Bdelloidea</taxon>
        <taxon>Adinetida</taxon>
        <taxon>Adinetidae</taxon>
        <taxon>Adineta</taxon>
    </lineage>
</organism>
<proteinExistence type="predicted"/>
<evidence type="ECO:0000313" key="10">
    <source>
        <dbReference type="Proteomes" id="UP000663828"/>
    </source>
</evidence>
<dbReference type="Proteomes" id="UP000663852">
    <property type="component" value="Unassembled WGS sequence"/>
</dbReference>
<evidence type="ECO:0000256" key="6">
    <source>
        <dbReference type="SAM" id="SignalP"/>
    </source>
</evidence>
<feature type="transmembrane region" description="Helical" evidence="5">
    <location>
        <begin position="87"/>
        <end position="106"/>
    </location>
</feature>
<evidence type="ECO:0000313" key="9">
    <source>
        <dbReference type="EMBL" id="CAF1313742.1"/>
    </source>
</evidence>
<comment type="subcellular location">
    <subcellularLocation>
        <location evidence="1">Membrane</location>
        <topology evidence="1">Multi-pass membrane protein</topology>
    </subcellularLocation>
</comment>
<evidence type="ECO:0000256" key="3">
    <source>
        <dbReference type="ARBA" id="ARBA00022989"/>
    </source>
</evidence>
<feature type="chain" id="PRO_5036226144" description="TM2 domain-containing protein" evidence="6">
    <location>
        <begin position="22"/>
        <end position="182"/>
    </location>
</feature>
<sequence length="182" mass="20363">MKLVYFNILILLVYFYGQVCSKPTVRNETIQNKHGNSTERLLKSRICYNDGDCSAHEQCRDRVCICVDGWVTQNEKKPCSYEQKSKWTAFLLSLFVGSFGADWFYLSRSTAKYIVAGVFKILVSCGCCCSMLAAGCGKESSIGAFFRCLRVLAGIASSIWWLTDWIRILAGSFPDGNGIALK</sequence>
<dbReference type="Pfam" id="PF05154">
    <property type="entry name" value="TM2"/>
    <property type="match status" value="1"/>
</dbReference>
<evidence type="ECO:0000256" key="1">
    <source>
        <dbReference type="ARBA" id="ARBA00004141"/>
    </source>
</evidence>
<evidence type="ECO:0000313" key="8">
    <source>
        <dbReference type="EMBL" id="CAF1173986.1"/>
    </source>
</evidence>
<dbReference type="AlphaFoldDB" id="A0A814UIJ5"/>
<comment type="caution">
    <text evidence="8">The sequence shown here is derived from an EMBL/GenBank/DDBJ whole genome shotgun (WGS) entry which is preliminary data.</text>
</comment>
<accession>A0A814UIJ5</accession>
<evidence type="ECO:0000256" key="4">
    <source>
        <dbReference type="ARBA" id="ARBA00023136"/>
    </source>
</evidence>
<keyword evidence="10" id="KW-1185">Reference proteome</keyword>
<keyword evidence="6" id="KW-0732">Signal</keyword>
<dbReference type="OrthoDB" id="10639579at2759"/>
<feature type="signal peptide" evidence="6">
    <location>
        <begin position="1"/>
        <end position="21"/>
    </location>
</feature>
<name>A0A814UIJ5_ADIRI</name>
<reference evidence="8" key="1">
    <citation type="submission" date="2021-02" db="EMBL/GenBank/DDBJ databases">
        <authorList>
            <person name="Nowell W R."/>
        </authorList>
    </citation>
    <scope>NUCLEOTIDE SEQUENCE</scope>
</reference>
<keyword evidence="2 5" id="KW-0812">Transmembrane</keyword>
<evidence type="ECO:0000259" key="7">
    <source>
        <dbReference type="Pfam" id="PF05154"/>
    </source>
</evidence>
<evidence type="ECO:0000256" key="2">
    <source>
        <dbReference type="ARBA" id="ARBA00022692"/>
    </source>
</evidence>
<feature type="transmembrane region" description="Helical" evidence="5">
    <location>
        <begin position="113"/>
        <end position="135"/>
    </location>
</feature>
<feature type="domain" description="TM2" evidence="7">
    <location>
        <begin position="83"/>
        <end position="127"/>
    </location>
</feature>
<evidence type="ECO:0000256" key="5">
    <source>
        <dbReference type="SAM" id="Phobius"/>
    </source>
</evidence>
<evidence type="ECO:0000313" key="11">
    <source>
        <dbReference type="Proteomes" id="UP000663852"/>
    </source>
</evidence>
<protein>
    <recommendedName>
        <fullName evidence="7">TM2 domain-containing protein</fullName>
    </recommendedName>
</protein>
<dbReference type="GO" id="GO:0016020">
    <property type="term" value="C:membrane"/>
    <property type="evidence" value="ECO:0007669"/>
    <property type="project" value="UniProtKB-SubCell"/>
</dbReference>
<keyword evidence="3 5" id="KW-1133">Transmembrane helix</keyword>